<dbReference type="GO" id="GO:0016740">
    <property type="term" value="F:transferase activity"/>
    <property type="evidence" value="ECO:0007669"/>
    <property type="project" value="UniProtKB-KW"/>
</dbReference>
<accession>A0A5M6DET2</accession>
<dbReference type="Pfam" id="PF02543">
    <property type="entry name" value="Carbam_trans_N"/>
    <property type="match status" value="1"/>
</dbReference>
<keyword evidence="5" id="KW-1185">Reference proteome</keyword>
<evidence type="ECO:0000256" key="1">
    <source>
        <dbReference type="ARBA" id="ARBA00006129"/>
    </source>
</evidence>
<gene>
    <name evidence="4" type="ORF">FYK55_10960</name>
</gene>
<comment type="caution">
    <text evidence="4">The sequence shown here is derived from an EMBL/GenBank/DDBJ whole genome shotgun (WGS) entry which is preliminary data.</text>
</comment>
<dbReference type="InterPro" id="IPR003696">
    <property type="entry name" value="Carbtransf_dom"/>
</dbReference>
<comment type="similarity">
    <text evidence="1">Belongs to the NodU/CmcH family.</text>
</comment>
<dbReference type="Proteomes" id="UP000324479">
    <property type="component" value="Unassembled WGS sequence"/>
</dbReference>
<dbReference type="EMBL" id="VWOX01000005">
    <property type="protein sequence ID" value="KAA5543705.1"/>
    <property type="molecule type" value="Genomic_DNA"/>
</dbReference>
<keyword evidence="4" id="KW-0808">Transferase</keyword>
<dbReference type="InterPro" id="IPR031730">
    <property type="entry name" value="Carbam_trans_C"/>
</dbReference>
<evidence type="ECO:0000259" key="3">
    <source>
        <dbReference type="Pfam" id="PF16861"/>
    </source>
</evidence>
<dbReference type="AlphaFoldDB" id="A0A5M6DET2"/>
<proteinExistence type="inferred from homology"/>
<dbReference type="Gene3D" id="3.90.870.20">
    <property type="entry name" value="Carbamoyltransferase, C-terminal domain"/>
    <property type="match status" value="1"/>
</dbReference>
<dbReference type="PANTHER" id="PTHR34847">
    <property type="entry name" value="NODULATION PROTEIN U"/>
    <property type="match status" value="1"/>
</dbReference>
<organism evidence="4 5">
    <name type="scientific">Roseiconus nitratireducens</name>
    <dbReference type="NCBI Taxonomy" id="2605748"/>
    <lineage>
        <taxon>Bacteria</taxon>
        <taxon>Pseudomonadati</taxon>
        <taxon>Planctomycetota</taxon>
        <taxon>Planctomycetia</taxon>
        <taxon>Pirellulales</taxon>
        <taxon>Pirellulaceae</taxon>
        <taxon>Roseiconus</taxon>
    </lineage>
</organism>
<feature type="domain" description="Carbamoyltransferase" evidence="2">
    <location>
        <begin position="4"/>
        <end position="342"/>
    </location>
</feature>
<reference evidence="4 5" key="1">
    <citation type="submission" date="2019-08" db="EMBL/GenBank/DDBJ databases">
        <authorList>
            <person name="Dhanesh K."/>
            <person name="Kumar G."/>
            <person name="Sasikala C."/>
            <person name="Venkata Ramana C."/>
        </authorList>
    </citation>
    <scope>NUCLEOTIDE SEQUENCE [LARGE SCALE GENOMIC DNA]</scope>
    <source>
        <strain evidence="4 5">JC645</strain>
    </source>
</reference>
<evidence type="ECO:0000259" key="2">
    <source>
        <dbReference type="Pfam" id="PF02543"/>
    </source>
</evidence>
<dbReference type="RefSeq" id="WP_150076457.1">
    <property type="nucleotide sequence ID" value="NZ_VWOX01000005.1"/>
</dbReference>
<dbReference type="Gene3D" id="3.30.420.40">
    <property type="match status" value="2"/>
</dbReference>
<dbReference type="InterPro" id="IPR051338">
    <property type="entry name" value="NodU/CmcH_Carbamoyltrnsfr"/>
</dbReference>
<name>A0A5M6DET2_9BACT</name>
<evidence type="ECO:0000313" key="5">
    <source>
        <dbReference type="Proteomes" id="UP000324479"/>
    </source>
</evidence>
<evidence type="ECO:0000313" key="4">
    <source>
        <dbReference type="EMBL" id="KAA5543705.1"/>
    </source>
</evidence>
<dbReference type="Pfam" id="PF16861">
    <property type="entry name" value="Carbam_trans_C"/>
    <property type="match status" value="1"/>
</dbReference>
<dbReference type="SUPFAM" id="SSF53067">
    <property type="entry name" value="Actin-like ATPase domain"/>
    <property type="match status" value="1"/>
</dbReference>
<sequence length="620" mass="69090">MTSILGISAFYHDSAAALVIDGQIVAAAQEERFSRIKHDASFPKQAVDACLQQAGLTIEQLDYVGFYEKPLLKFDRLLETYLSFAPSGIRSYLTAMPQWIGQKLRLRREIRRSLDDRFRRRLIFCEHHESHAASAFFPSPFEEAAIMTMDGVGEWATSSLGVGRGRSIELMQELRFPHSLGLLYSAFTYYTGFRVNSGEYKLMGLAPYGQPRYAQLIRDKLIRIRDDGSFTLDLSYFNYCQGLTMTSRRFHQLFGRGPRPMESRIETLDMDLAASIQEVTEEVVLKTAAHLHHKTGMSRLCLAGGVALNCVANGKLLRDGPFDELWIQPAAGDAGGALGVALLIWHELMQEPRRVTFPDAQAGSLLGPGFSPSDAASRLQTLGAVFETFDSEQQLAATVAEKLADGNVVGRFQGRMEFGPRALGNRSILGDPRSPKMQSVMNLKIKMRESFRPFAPIVLREYAQEFFDVPGDAESPYMLLVFPVADSHRCVAPDEENGANAGAPAPEALLERVNRQRSDIPAVTHVDYSARVQTVDSVRNPPLEMLLRKFHQRTGCPVLINTSFNVRGEPIVATPEDAYRCFMATDIDVLVVEKLVLLKAKQPHANRINTEQHLASFALD</sequence>
<protein>
    <submittedName>
        <fullName evidence="4">Carbamoyltransferase</fullName>
    </submittedName>
</protein>
<dbReference type="CDD" id="cd24098">
    <property type="entry name" value="ASKHA_NBD_TobZ_N"/>
    <property type="match status" value="1"/>
</dbReference>
<dbReference type="PANTHER" id="PTHR34847:SF1">
    <property type="entry name" value="NODULATION PROTEIN U"/>
    <property type="match status" value="1"/>
</dbReference>
<dbReference type="InterPro" id="IPR038152">
    <property type="entry name" value="Carbam_trans_C_sf"/>
</dbReference>
<feature type="domain" description="Carbamoyltransferase C-terminal" evidence="3">
    <location>
        <begin position="400"/>
        <end position="598"/>
    </location>
</feature>
<dbReference type="InterPro" id="IPR043129">
    <property type="entry name" value="ATPase_NBD"/>
</dbReference>